<dbReference type="InterPro" id="IPR001763">
    <property type="entry name" value="Rhodanese-like_dom"/>
</dbReference>
<accession>A0A9W4USE6</accession>
<dbReference type="SUPFAM" id="SSF52821">
    <property type="entry name" value="Rhodanese/Cell cycle control phosphatase"/>
    <property type="match status" value="1"/>
</dbReference>
<dbReference type="Pfam" id="PF12368">
    <property type="entry name" value="Rhodanese_C"/>
    <property type="match status" value="1"/>
</dbReference>
<dbReference type="EMBL" id="CAOQHR010000011">
    <property type="protein sequence ID" value="CAI6341310.1"/>
    <property type="molecule type" value="Genomic_DNA"/>
</dbReference>
<gene>
    <name evidence="3" type="ORF">PDIGIT_LOCUS14506</name>
</gene>
<reference evidence="3" key="1">
    <citation type="submission" date="2023-01" db="EMBL/GenBank/DDBJ databases">
        <authorList>
            <person name="Van Ghelder C."/>
            <person name="Rancurel C."/>
        </authorList>
    </citation>
    <scope>NUCLEOTIDE SEQUENCE</scope>
    <source>
        <strain evidence="3">CNCM I-4278</strain>
    </source>
</reference>
<dbReference type="Pfam" id="PF17773">
    <property type="entry name" value="UPF0176_N"/>
    <property type="match status" value="1"/>
</dbReference>
<organism evidence="3 4">
    <name type="scientific">Periconia digitata</name>
    <dbReference type="NCBI Taxonomy" id="1303443"/>
    <lineage>
        <taxon>Eukaryota</taxon>
        <taxon>Fungi</taxon>
        <taxon>Dikarya</taxon>
        <taxon>Ascomycota</taxon>
        <taxon>Pezizomycotina</taxon>
        <taxon>Dothideomycetes</taxon>
        <taxon>Pleosporomycetidae</taxon>
        <taxon>Pleosporales</taxon>
        <taxon>Massarineae</taxon>
        <taxon>Periconiaceae</taxon>
        <taxon>Periconia</taxon>
    </lineage>
</organism>
<evidence type="ECO:0000256" key="1">
    <source>
        <dbReference type="SAM" id="MobiDB-lite"/>
    </source>
</evidence>
<dbReference type="Gene3D" id="3.30.70.100">
    <property type="match status" value="1"/>
</dbReference>
<dbReference type="AlphaFoldDB" id="A0A9W4USE6"/>
<evidence type="ECO:0000313" key="3">
    <source>
        <dbReference type="EMBL" id="CAI6341310.1"/>
    </source>
</evidence>
<dbReference type="PANTHER" id="PTHR43268:SF6">
    <property type="entry name" value="THIOSULFATE SULFURTRANSFERASE_RHODANESE-LIKE DOMAIN-CONTAINING PROTEIN 2"/>
    <property type="match status" value="1"/>
</dbReference>
<dbReference type="OrthoDB" id="25002at2759"/>
<evidence type="ECO:0000259" key="2">
    <source>
        <dbReference type="PROSITE" id="PS50206"/>
    </source>
</evidence>
<protein>
    <recommendedName>
        <fullName evidence="2">Rhodanese domain-containing protein</fullName>
    </recommendedName>
</protein>
<comment type="caution">
    <text evidence="3">The sequence shown here is derived from an EMBL/GenBank/DDBJ whole genome shotgun (WGS) entry which is preliminary data.</text>
</comment>
<name>A0A9W4USE6_9PLEO</name>
<dbReference type="InterPro" id="IPR036873">
    <property type="entry name" value="Rhodanese-like_dom_sf"/>
</dbReference>
<dbReference type="InterPro" id="IPR022111">
    <property type="entry name" value="Rhodanese_C"/>
</dbReference>
<dbReference type="PANTHER" id="PTHR43268">
    <property type="entry name" value="THIOSULFATE SULFURTRANSFERASE/RHODANESE-LIKE DOMAIN-CONTAINING PROTEIN 2"/>
    <property type="match status" value="1"/>
</dbReference>
<dbReference type="InterPro" id="IPR040503">
    <property type="entry name" value="TRHO_N"/>
</dbReference>
<dbReference type="PROSITE" id="PS50206">
    <property type="entry name" value="RHODANESE_3"/>
    <property type="match status" value="1"/>
</dbReference>
<evidence type="ECO:0000313" key="4">
    <source>
        <dbReference type="Proteomes" id="UP001152607"/>
    </source>
</evidence>
<proteinExistence type="predicted"/>
<feature type="domain" description="Rhodanese" evidence="2">
    <location>
        <begin position="170"/>
        <end position="278"/>
    </location>
</feature>
<feature type="region of interest" description="Disordered" evidence="1">
    <location>
        <begin position="382"/>
        <end position="410"/>
    </location>
</feature>
<sequence length="410" mass="45277">MNNIITKADNSDPVSYTCKCSAQTEGGKILLFYRYWSNAPTLPTEHVTKAEDADTLARFHESLASQLELGGKFRVAKEGFNITLGGTSPSIAAYIEECHKHWSFSNIDLTTEEARHEYFKPTPGCACAFGNKASIRVTAEITPLGITNYSPSSWSNVISLSPPEFHDICKDGSMRLIDVRNHYESRIGYFVTGTGEVAVRPAVRRFSQWPGYVARHVLGNDLYKAPIATYCTGGIRCEKGARWMQEQLAANASDDDVPVYTLRGGIVAYQAWMEQEIEQGRKKPEDSYFKGKMYVFDARGAIAPDGETCEKVSTCHRCGNGEDRLGKCRRAGCNLVLVVCEACEDDGGCNCCEDCRATEDKILQDGGSKERGMCRCESDRERSLWGDGGAKLGQGKSGRRKGNKNTIKQL</sequence>
<feature type="compositionally biased region" description="Gly residues" evidence="1">
    <location>
        <begin position="386"/>
        <end position="396"/>
    </location>
</feature>
<dbReference type="InterPro" id="IPR020936">
    <property type="entry name" value="TrhO"/>
</dbReference>
<keyword evidence="4" id="KW-1185">Reference proteome</keyword>
<dbReference type="Proteomes" id="UP001152607">
    <property type="component" value="Unassembled WGS sequence"/>
</dbReference>
<dbReference type="Gene3D" id="3.40.250.10">
    <property type="entry name" value="Rhodanese-like domain"/>
    <property type="match status" value="1"/>
</dbReference>